<evidence type="ECO:0000256" key="2">
    <source>
        <dbReference type="ARBA" id="ARBA00023002"/>
    </source>
</evidence>
<keyword evidence="1" id="KW-0521">NADP</keyword>
<sequence length="368" mass="41269">MQYNQLGESDLKVSEICLGTMTYGRQNTIEEAHQQLDYAIAQGVNFIDAAEMYPVPASAETYGATEKFIGEWLKHQQRDKLIVATKIAGPGRGFQWLRGGAEAIDRDNIKQAVDDSLKRLQTDYIDLFQIHWPDRYVPRFGQTVFDPTQVKPSTPIVEQLEAFADVIQAGKIRYLGLSNETPWGVTQFSNVAKQLGLPKVVSIQNAYNLLNRVFDGALAEAVYYENIGLLAYSPLAFGLLTGKYLNGKPEKARFSLFENFGQRYFKPKVSEAVAAYVDIAKRHQLSPAQLALAFVRSRWFVASTIIGATTLEQLKENLESVNVVLDKDILEELDDVHAQSPNPAQMLKLVVLGLVDGVWQYQHKLLLL</sequence>
<evidence type="ECO:0000313" key="6">
    <source>
        <dbReference type="EMBL" id="MBH8567246.1"/>
    </source>
</evidence>
<dbReference type="NCBIfam" id="NF007912">
    <property type="entry name" value="PRK10625.1"/>
    <property type="match status" value="1"/>
</dbReference>
<keyword evidence="2" id="KW-0560">Oxidoreductase</keyword>
<dbReference type="FunFam" id="3.20.20.100:FF:000005">
    <property type="entry name" value="NADP(H)-dependent aldo-keto reductase"/>
    <property type="match status" value="1"/>
</dbReference>
<evidence type="ECO:0000256" key="4">
    <source>
        <dbReference type="ARBA" id="ARBA00070119"/>
    </source>
</evidence>
<comment type="similarity">
    <text evidence="3">Belongs to the aldo/keto reductase family. Aldo/keto reductase 2 subfamily.</text>
</comment>
<dbReference type="InterPro" id="IPR036812">
    <property type="entry name" value="NAD(P)_OxRdtase_dom_sf"/>
</dbReference>
<name>A0A8J7LEY7_9NOST</name>
<protein>
    <recommendedName>
        <fullName evidence="4">Protein tas</fullName>
    </recommendedName>
</protein>
<evidence type="ECO:0000256" key="3">
    <source>
        <dbReference type="ARBA" id="ARBA00038157"/>
    </source>
</evidence>
<feature type="domain" description="NADP-dependent oxidoreductase" evidence="5">
    <location>
        <begin position="15"/>
        <end position="336"/>
    </location>
</feature>
<dbReference type="SUPFAM" id="SSF51430">
    <property type="entry name" value="NAD(P)-linked oxidoreductase"/>
    <property type="match status" value="1"/>
</dbReference>
<keyword evidence="7" id="KW-1185">Reference proteome</keyword>
<evidence type="ECO:0000259" key="5">
    <source>
        <dbReference type="Pfam" id="PF00248"/>
    </source>
</evidence>
<dbReference type="PANTHER" id="PTHR43364">
    <property type="entry name" value="NADH-SPECIFIC METHYLGLYOXAL REDUCTASE-RELATED"/>
    <property type="match status" value="1"/>
</dbReference>
<dbReference type="Proteomes" id="UP000632766">
    <property type="component" value="Unassembled WGS sequence"/>
</dbReference>
<dbReference type="CDD" id="cd19094">
    <property type="entry name" value="AKR_Tas-like"/>
    <property type="match status" value="1"/>
</dbReference>
<dbReference type="EMBL" id="JAECZC010000114">
    <property type="protein sequence ID" value="MBH8567246.1"/>
    <property type="molecule type" value="Genomic_DNA"/>
</dbReference>
<dbReference type="RefSeq" id="WP_198128964.1">
    <property type="nucleotide sequence ID" value="NZ_JAECZC010000114.1"/>
</dbReference>
<dbReference type="InterPro" id="IPR050523">
    <property type="entry name" value="AKR_Detox_Biosynth"/>
</dbReference>
<comment type="caution">
    <text evidence="6">The sequence shown here is derived from an EMBL/GenBank/DDBJ whole genome shotgun (WGS) entry which is preliminary data.</text>
</comment>
<dbReference type="Pfam" id="PF00248">
    <property type="entry name" value="Aldo_ket_red"/>
    <property type="match status" value="1"/>
</dbReference>
<evidence type="ECO:0000256" key="1">
    <source>
        <dbReference type="ARBA" id="ARBA00022857"/>
    </source>
</evidence>
<evidence type="ECO:0000313" key="7">
    <source>
        <dbReference type="Proteomes" id="UP000632766"/>
    </source>
</evidence>
<accession>A0A8J7LEY7</accession>
<dbReference type="InterPro" id="IPR023210">
    <property type="entry name" value="NADP_OxRdtase_dom"/>
</dbReference>
<gene>
    <name evidence="6" type="ORF">I8748_34720</name>
</gene>
<reference evidence="6 7" key="1">
    <citation type="journal article" date="2021" name="Int. J. Syst. Evol. Microbiol.">
        <title>Amazonocrinis nigriterrae gen. nov., sp. nov., Atlanticothrix silvestris gen. nov., sp. nov. and Dendronalium phyllosphericum gen. nov., sp. nov., nostocacean cyanobacteria from Brazilian environments.</title>
        <authorList>
            <person name="Alvarenga D.O."/>
            <person name="Andreote A.P.D."/>
            <person name="Branco L.H.Z."/>
            <person name="Delbaje E."/>
            <person name="Cruz R.B."/>
            <person name="Varani A.M."/>
            <person name="Fiore M.F."/>
        </authorList>
    </citation>
    <scope>NUCLEOTIDE SEQUENCE [LARGE SCALE GENOMIC DNA]</scope>
    <source>
        <strain evidence="6 7">CENA67</strain>
    </source>
</reference>
<feature type="non-terminal residue" evidence="6">
    <location>
        <position position="368"/>
    </location>
</feature>
<proteinExistence type="inferred from homology"/>
<dbReference type="Gene3D" id="3.20.20.100">
    <property type="entry name" value="NADP-dependent oxidoreductase domain"/>
    <property type="match status" value="1"/>
</dbReference>
<dbReference type="GO" id="GO:0016491">
    <property type="term" value="F:oxidoreductase activity"/>
    <property type="evidence" value="ECO:0007669"/>
    <property type="project" value="UniProtKB-KW"/>
</dbReference>
<dbReference type="AlphaFoldDB" id="A0A8J7LEY7"/>
<dbReference type="PANTHER" id="PTHR43364:SF4">
    <property type="entry name" value="NAD(P)-LINKED OXIDOREDUCTASE SUPERFAMILY PROTEIN"/>
    <property type="match status" value="1"/>
</dbReference>
<organism evidence="6 7">
    <name type="scientific">Amazonocrinis nigriterrae CENA67</name>
    <dbReference type="NCBI Taxonomy" id="2794033"/>
    <lineage>
        <taxon>Bacteria</taxon>
        <taxon>Bacillati</taxon>
        <taxon>Cyanobacteriota</taxon>
        <taxon>Cyanophyceae</taxon>
        <taxon>Nostocales</taxon>
        <taxon>Nostocaceae</taxon>
        <taxon>Amazonocrinis</taxon>
        <taxon>Amazonocrinis nigriterrae</taxon>
    </lineage>
</organism>